<dbReference type="Pfam" id="PF12697">
    <property type="entry name" value="Abhydrolase_6"/>
    <property type="match status" value="1"/>
</dbReference>
<dbReference type="STRING" id="2070753.A0A3A3A108"/>
<evidence type="ECO:0000313" key="5">
    <source>
        <dbReference type="Proteomes" id="UP000266188"/>
    </source>
</evidence>
<keyword evidence="5" id="KW-1185">Reference proteome</keyword>
<dbReference type="AlphaFoldDB" id="A0A3A3A108"/>
<comment type="caution">
    <text evidence="4">The sequence shown here is derived from an EMBL/GenBank/DDBJ whole genome shotgun (WGS) entry which is preliminary data.</text>
</comment>
<dbReference type="PANTHER" id="PTHR22946:SF13">
    <property type="entry name" value="ALPHA_BETA HYDROLASE PSOB"/>
    <property type="match status" value="1"/>
</dbReference>
<keyword evidence="1" id="KW-0378">Hydrolase</keyword>
<organism evidence="4 5">
    <name type="scientific">Aspergillus sclerotialis</name>
    <dbReference type="NCBI Taxonomy" id="2070753"/>
    <lineage>
        <taxon>Eukaryota</taxon>
        <taxon>Fungi</taxon>
        <taxon>Dikarya</taxon>
        <taxon>Ascomycota</taxon>
        <taxon>Pezizomycotina</taxon>
        <taxon>Eurotiomycetes</taxon>
        <taxon>Eurotiomycetidae</taxon>
        <taxon>Eurotiales</taxon>
        <taxon>Aspergillaceae</taxon>
        <taxon>Aspergillus</taxon>
        <taxon>Aspergillus subgen. Polypaecilum</taxon>
    </lineage>
</organism>
<dbReference type="InterPro" id="IPR000073">
    <property type="entry name" value="AB_hydrolase_1"/>
</dbReference>
<comment type="similarity">
    <text evidence="2">Belongs to the AB hydrolase superfamily. FUS2 hydrolase family.</text>
</comment>
<dbReference type="EMBL" id="MVGC01000104">
    <property type="protein sequence ID" value="RJE23815.1"/>
    <property type="molecule type" value="Genomic_DNA"/>
</dbReference>
<dbReference type="Proteomes" id="UP000266188">
    <property type="component" value="Unassembled WGS sequence"/>
</dbReference>
<reference evidence="5" key="1">
    <citation type="submission" date="2017-02" db="EMBL/GenBank/DDBJ databases">
        <authorList>
            <person name="Tafer H."/>
            <person name="Lopandic K."/>
        </authorList>
    </citation>
    <scope>NUCLEOTIDE SEQUENCE [LARGE SCALE GENOMIC DNA]</scope>
    <source>
        <strain evidence="5">CBS 366.77</strain>
    </source>
</reference>
<evidence type="ECO:0000256" key="2">
    <source>
        <dbReference type="ARBA" id="ARBA00038115"/>
    </source>
</evidence>
<proteinExistence type="inferred from homology"/>
<evidence type="ECO:0000313" key="4">
    <source>
        <dbReference type="EMBL" id="RJE23815.1"/>
    </source>
</evidence>
<dbReference type="InterPro" id="IPR029058">
    <property type="entry name" value="AB_hydrolase_fold"/>
</dbReference>
<evidence type="ECO:0000256" key="1">
    <source>
        <dbReference type="ARBA" id="ARBA00022801"/>
    </source>
</evidence>
<accession>A0A3A3A108</accession>
<protein>
    <recommendedName>
        <fullName evidence="3">AB hydrolase-1 domain-containing protein</fullName>
    </recommendedName>
</protein>
<sequence length="414" mass="46628">MFQFFKSPFYNFEFIRVLGSSTAQGAEIGECLEAAFSMKAESPGEWFRVWHEMALRVKSLAEKAETMGDYEGARLAFLRCSNYFRASEFFLHTTPQDPRLLDCIEQSVAHFRKAWTFGDHNVETLDIPYVNDTKLPGYLYTPRSVSGSISKPPVIILQSGFDNTQEELYFYLVAGALSRGYAVVTFEGPGQGIVLRRENLHLRPDWENVTGRVLDSLYSTKANHLDLSKTAVAGASMGAYFALRSAVDPRIQACIAIDGFYDLYEVTTSRIPWWFVNLWQAGALPDNIFNNTVALIQRMNFQSDWEINHAMWTFGVESAAAAVREMQRYSLRESDGEEYLSRIRCPVFVTGAADTLYFPPKDNAVKIFANLGQLSAMQKELWIAEGATDGGFQAKIGATGLLHQRVFGWLGKHL</sequence>
<gene>
    <name evidence="4" type="ORF">PHISCL_03846</name>
</gene>
<feature type="domain" description="AB hydrolase-1" evidence="3">
    <location>
        <begin position="171"/>
        <end position="355"/>
    </location>
</feature>
<dbReference type="PANTHER" id="PTHR22946">
    <property type="entry name" value="DIENELACTONE HYDROLASE DOMAIN-CONTAINING PROTEIN-RELATED"/>
    <property type="match status" value="1"/>
</dbReference>
<evidence type="ECO:0000259" key="3">
    <source>
        <dbReference type="Pfam" id="PF12697"/>
    </source>
</evidence>
<dbReference type="OrthoDB" id="249703at2759"/>
<dbReference type="Gene3D" id="3.40.50.1820">
    <property type="entry name" value="alpha/beta hydrolase"/>
    <property type="match status" value="1"/>
</dbReference>
<name>A0A3A3A108_9EURO</name>
<dbReference type="InterPro" id="IPR050261">
    <property type="entry name" value="FrsA_esterase"/>
</dbReference>
<dbReference type="SUPFAM" id="SSF53474">
    <property type="entry name" value="alpha/beta-Hydrolases"/>
    <property type="match status" value="1"/>
</dbReference>
<dbReference type="GO" id="GO:0016787">
    <property type="term" value="F:hydrolase activity"/>
    <property type="evidence" value="ECO:0007669"/>
    <property type="project" value="UniProtKB-KW"/>
</dbReference>
<dbReference type="Gene3D" id="1.20.1440.110">
    <property type="entry name" value="acylaminoacyl peptidase"/>
    <property type="match status" value="1"/>
</dbReference>